<dbReference type="RefSeq" id="WP_210872247.1">
    <property type="nucleotide sequence ID" value="NZ_JAGPNL010000003.1"/>
</dbReference>
<keyword evidence="3" id="KW-1185">Reference proteome</keyword>
<dbReference type="AlphaFoldDB" id="A0A940XHU0"/>
<name>A0A940XHU0_9ACTN</name>
<dbReference type="Proteomes" id="UP000677875">
    <property type="component" value="Unassembled WGS sequence"/>
</dbReference>
<organism evidence="2 3">
    <name type="scientific">Streptomyces tagetis</name>
    <dbReference type="NCBI Taxonomy" id="2820809"/>
    <lineage>
        <taxon>Bacteria</taxon>
        <taxon>Bacillati</taxon>
        <taxon>Actinomycetota</taxon>
        <taxon>Actinomycetes</taxon>
        <taxon>Kitasatosporales</taxon>
        <taxon>Streptomycetaceae</taxon>
        <taxon>Streptomyces</taxon>
    </lineage>
</organism>
<comment type="caution">
    <text evidence="2">The sequence shown here is derived from an EMBL/GenBank/DDBJ whole genome shotgun (WGS) entry which is preliminary data.</text>
</comment>
<feature type="region of interest" description="Disordered" evidence="1">
    <location>
        <begin position="78"/>
        <end position="113"/>
    </location>
</feature>
<evidence type="ECO:0000313" key="2">
    <source>
        <dbReference type="EMBL" id="MBQ0827677.1"/>
    </source>
</evidence>
<reference evidence="2" key="1">
    <citation type="submission" date="2021-04" db="EMBL/GenBank/DDBJ databases">
        <title>Genome seq and assembly of Streptomyces sp. RG38.</title>
        <authorList>
            <person name="Chhetri G."/>
        </authorList>
    </citation>
    <scope>NUCLEOTIDE SEQUENCE</scope>
    <source>
        <strain evidence="2">RG38</strain>
    </source>
</reference>
<accession>A0A940XHU0</accession>
<evidence type="ECO:0000256" key="1">
    <source>
        <dbReference type="SAM" id="MobiDB-lite"/>
    </source>
</evidence>
<sequence length="113" mass="13254">MTTRLEILGDDGRWHEVPGVVSVELRHEQPDDPRDEVYRRHDAFDSLVFSMPRLAGRIELSNWIARFREACDRAEEETRRVTAASVVDQDGRPIRRRDRPAWQSPYGPARRSR</sequence>
<gene>
    <name evidence="2" type="ORF">J5Y05_14330</name>
</gene>
<evidence type="ECO:0000313" key="3">
    <source>
        <dbReference type="Proteomes" id="UP000677875"/>
    </source>
</evidence>
<protein>
    <submittedName>
        <fullName evidence="2">Uncharacterized protein</fullName>
    </submittedName>
</protein>
<dbReference type="EMBL" id="JAGPNL010000003">
    <property type="protein sequence ID" value="MBQ0827677.1"/>
    <property type="molecule type" value="Genomic_DNA"/>
</dbReference>
<proteinExistence type="predicted"/>